<keyword evidence="1" id="KW-0732">Signal</keyword>
<keyword evidence="3" id="KW-1185">Reference proteome</keyword>
<gene>
    <name evidence="2" type="ORF">C8F04DRAFT_1109970</name>
</gene>
<comment type="caution">
    <text evidence="2">The sequence shown here is derived from an EMBL/GenBank/DDBJ whole genome shotgun (WGS) entry which is preliminary data.</text>
</comment>
<evidence type="ECO:0000313" key="3">
    <source>
        <dbReference type="Proteomes" id="UP001218188"/>
    </source>
</evidence>
<protein>
    <submittedName>
        <fullName evidence="2">Uncharacterized protein</fullName>
    </submittedName>
</protein>
<dbReference type="EMBL" id="JARJCM010000080">
    <property type="protein sequence ID" value="KAJ7031606.1"/>
    <property type="molecule type" value="Genomic_DNA"/>
</dbReference>
<organism evidence="2 3">
    <name type="scientific">Mycena alexandri</name>
    <dbReference type="NCBI Taxonomy" id="1745969"/>
    <lineage>
        <taxon>Eukaryota</taxon>
        <taxon>Fungi</taxon>
        <taxon>Dikarya</taxon>
        <taxon>Basidiomycota</taxon>
        <taxon>Agaricomycotina</taxon>
        <taxon>Agaricomycetes</taxon>
        <taxon>Agaricomycetidae</taxon>
        <taxon>Agaricales</taxon>
        <taxon>Marasmiineae</taxon>
        <taxon>Mycenaceae</taxon>
        <taxon>Mycena</taxon>
    </lineage>
</organism>
<accession>A0AAD6SP99</accession>
<dbReference type="Proteomes" id="UP001218188">
    <property type="component" value="Unassembled WGS sequence"/>
</dbReference>
<feature type="signal peptide" evidence="1">
    <location>
        <begin position="1"/>
        <end position="20"/>
    </location>
</feature>
<proteinExistence type="predicted"/>
<sequence>MFTKFAPIAILLGAPLLSTAAPAPLFGINLGATNPTTVTVFQCPPSASPSLASSSVAASASASAGAALGTGGGSISLSGASDPATDLLNGLTSISSLLNGLTSTLLPNILSSVTGLFNTLTGVTSQLNNFQSQVGTLTSQLGSGTLGTGGASSTNTNDVSTVLQSILSNLGGLTGQITDVANRAQGSGANLASLQQAYQSLTNACILQMPSLITQPVTSAERKAVASTWSTLQPKMQTCAKNIKN</sequence>
<dbReference type="AlphaFoldDB" id="A0AAD6SP99"/>
<name>A0AAD6SP99_9AGAR</name>
<reference evidence="2" key="1">
    <citation type="submission" date="2023-03" db="EMBL/GenBank/DDBJ databases">
        <title>Massive genome expansion in bonnet fungi (Mycena s.s.) driven by repeated elements and novel gene families across ecological guilds.</title>
        <authorList>
            <consortium name="Lawrence Berkeley National Laboratory"/>
            <person name="Harder C.B."/>
            <person name="Miyauchi S."/>
            <person name="Viragh M."/>
            <person name="Kuo A."/>
            <person name="Thoen E."/>
            <person name="Andreopoulos B."/>
            <person name="Lu D."/>
            <person name="Skrede I."/>
            <person name="Drula E."/>
            <person name="Henrissat B."/>
            <person name="Morin E."/>
            <person name="Kohler A."/>
            <person name="Barry K."/>
            <person name="LaButti K."/>
            <person name="Morin E."/>
            <person name="Salamov A."/>
            <person name="Lipzen A."/>
            <person name="Mereny Z."/>
            <person name="Hegedus B."/>
            <person name="Baldrian P."/>
            <person name="Stursova M."/>
            <person name="Weitz H."/>
            <person name="Taylor A."/>
            <person name="Grigoriev I.V."/>
            <person name="Nagy L.G."/>
            <person name="Martin F."/>
            <person name="Kauserud H."/>
        </authorList>
    </citation>
    <scope>NUCLEOTIDE SEQUENCE</scope>
    <source>
        <strain evidence="2">CBHHK200</strain>
    </source>
</reference>
<feature type="chain" id="PRO_5042207988" evidence="1">
    <location>
        <begin position="21"/>
        <end position="245"/>
    </location>
</feature>
<evidence type="ECO:0000313" key="2">
    <source>
        <dbReference type="EMBL" id="KAJ7031606.1"/>
    </source>
</evidence>
<evidence type="ECO:0000256" key="1">
    <source>
        <dbReference type="SAM" id="SignalP"/>
    </source>
</evidence>